<dbReference type="SMART" id="SM00387">
    <property type="entry name" value="HATPase_c"/>
    <property type="match status" value="1"/>
</dbReference>
<dbReference type="InterPro" id="IPR036890">
    <property type="entry name" value="HATPase_C_sf"/>
</dbReference>
<keyword evidence="5" id="KW-0597">Phosphoprotein</keyword>
<gene>
    <name evidence="16" type="ORF">ACFQNG_03000</name>
</gene>
<evidence type="ECO:0000256" key="3">
    <source>
        <dbReference type="ARBA" id="ARBA00012438"/>
    </source>
</evidence>
<dbReference type="CDD" id="cd00082">
    <property type="entry name" value="HisKA"/>
    <property type="match status" value="1"/>
</dbReference>
<sequence length="600" mass="67595">MKKWTQLMNSVQWKLVVIYILLIFMAMQLVGVYFIRQLESVFVNDLRAQLKEQGDVLSLIVSPELEAESDNDRNRDKRLRTRLLQAAPNTSKYYTIVRLIDQNNWVIASNEPQEKIYKLPNNLPDEVNAKQPFAKVKDAEGNDFQVYVLKLRDERNRELGALYLETPLQPTYDRIYRISTILVKIAMVALVATGFLVIILARTITLPVKAITEQATAMASGDFDRQVAVKSEDEIGQLAIAFNDLAAHLRTAIKEKEEETEKLESVLANMSDGVIATDLQGKIIVKNIPAEKLLDRPIALGSSIEEVLSLSEPLKLPIKEPRQTFVEHSHPEAENQAVLKINFTPIKLKGDGLIGMVAVLEDVTEQEKLDRQRKDFVANVSHELRTPLTTIKSYIEALEDGAVEEPELATRFLKVARQEADRMTRLIQDLLQLSRLDAQKSKFYKKPLVLTEILEETMDRFRFQCQQKQISLTLYVHGSLPRVYADPDKLMQVLDNLVSNAIKYTPEGGSVAVVAKRKPDGMVEVGVADTGIGIPKQDLGRIFERFYRVDKARSRSLGGTGLGLAIAQEIVHAHEGEIAIDSVYQKGTVVTFTLPPVSRR</sequence>
<evidence type="ECO:0000256" key="1">
    <source>
        <dbReference type="ARBA" id="ARBA00000085"/>
    </source>
</evidence>
<dbReference type="SMART" id="SM00388">
    <property type="entry name" value="HisKA"/>
    <property type="match status" value="1"/>
</dbReference>
<dbReference type="InterPro" id="IPR004358">
    <property type="entry name" value="Sig_transdc_His_kin-like_C"/>
</dbReference>
<dbReference type="EMBL" id="JBHTBW010000006">
    <property type="protein sequence ID" value="MFC7440134.1"/>
    <property type="molecule type" value="Genomic_DNA"/>
</dbReference>
<organism evidence="16 17">
    <name type="scientific">Laceyella putida</name>
    <dbReference type="NCBI Taxonomy" id="110101"/>
    <lineage>
        <taxon>Bacteria</taxon>
        <taxon>Bacillati</taxon>
        <taxon>Bacillota</taxon>
        <taxon>Bacilli</taxon>
        <taxon>Bacillales</taxon>
        <taxon>Thermoactinomycetaceae</taxon>
        <taxon>Laceyella</taxon>
    </lineage>
</organism>
<dbReference type="InterPro" id="IPR050351">
    <property type="entry name" value="BphY/WalK/GraS-like"/>
</dbReference>
<dbReference type="InterPro" id="IPR000014">
    <property type="entry name" value="PAS"/>
</dbReference>
<feature type="domain" description="Histidine kinase" evidence="14">
    <location>
        <begin position="379"/>
        <end position="598"/>
    </location>
</feature>
<keyword evidence="10" id="KW-0902">Two-component regulatory system</keyword>
<keyword evidence="12" id="KW-0175">Coiled coil</keyword>
<dbReference type="InterPro" id="IPR003594">
    <property type="entry name" value="HATPase_dom"/>
</dbReference>
<name>A0ABW2RGM3_9BACL</name>
<keyword evidence="7" id="KW-0547">Nucleotide-binding</keyword>
<dbReference type="RefSeq" id="WP_379863346.1">
    <property type="nucleotide sequence ID" value="NZ_JBHTBW010000006.1"/>
</dbReference>
<dbReference type="InterPro" id="IPR035965">
    <property type="entry name" value="PAS-like_dom_sf"/>
</dbReference>
<dbReference type="PANTHER" id="PTHR45453:SF1">
    <property type="entry name" value="PHOSPHATE REGULON SENSOR PROTEIN PHOR"/>
    <property type="match status" value="1"/>
</dbReference>
<evidence type="ECO:0000256" key="4">
    <source>
        <dbReference type="ARBA" id="ARBA00022475"/>
    </source>
</evidence>
<keyword evidence="13" id="KW-0812">Transmembrane</keyword>
<evidence type="ECO:0000256" key="10">
    <source>
        <dbReference type="ARBA" id="ARBA00023012"/>
    </source>
</evidence>
<dbReference type="GO" id="GO:0005524">
    <property type="term" value="F:ATP binding"/>
    <property type="evidence" value="ECO:0007669"/>
    <property type="project" value="UniProtKB-KW"/>
</dbReference>
<keyword evidence="11 13" id="KW-0472">Membrane</keyword>
<dbReference type="SUPFAM" id="SSF158472">
    <property type="entry name" value="HAMP domain-like"/>
    <property type="match status" value="1"/>
</dbReference>
<feature type="domain" description="HAMP" evidence="15">
    <location>
        <begin position="202"/>
        <end position="254"/>
    </location>
</feature>
<dbReference type="Pfam" id="PF02518">
    <property type="entry name" value="HATPase_c"/>
    <property type="match status" value="1"/>
</dbReference>
<evidence type="ECO:0000256" key="13">
    <source>
        <dbReference type="SAM" id="Phobius"/>
    </source>
</evidence>
<comment type="catalytic activity">
    <reaction evidence="1">
        <text>ATP + protein L-histidine = ADP + protein N-phospho-L-histidine.</text>
        <dbReference type="EC" id="2.7.13.3"/>
    </reaction>
</comment>
<dbReference type="SUPFAM" id="SSF55874">
    <property type="entry name" value="ATPase domain of HSP90 chaperone/DNA topoisomerase II/histidine kinase"/>
    <property type="match status" value="1"/>
</dbReference>
<keyword evidence="9 16" id="KW-0067">ATP-binding</keyword>
<evidence type="ECO:0000313" key="17">
    <source>
        <dbReference type="Proteomes" id="UP001596500"/>
    </source>
</evidence>
<accession>A0ABW2RGM3</accession>
<dbReference type="PRINTS" id="PR00344">
    <property type="entry name" value="BCTRLSENSOR"/>
</dbReference>
<feature type="transmembrane region" description="Helical" evidence="13">
    <location>
        <begin position="16"/>
        <end position="35"/>
    </location>
</feature>
<evidence type="ECO:0000313" key="16">
    <source>
        <dbReference type="EMBL" id="MFC7440134.1"/>
    </source>
</evidence>
<dbReference type="PANTHER" id="PTHR45453">
    <property type="entry name" value="PHOSPHATE REGULON SENSOR PROTEIN PHOR"/>
    <property type="match status" value="1"/>
</dbReference>
<feature type="transmembrane region" description="Helical" evidence="13">
    <location>
        <begin position="181"/>
        <end position="201"/>
    </location>
</feature>
<protein>
    <recommendedName>
        <fullName evidence="3">histidine kinase</fullName>
        <ecNumber evidence="3">2.7.13.3</ecNumber>
    </recommendedName>
</protein>
<dbReference type="Gene3D" id="3.30.565.10">
    <property type="entry name" value="Histidine kinase-like ATPase, C-terminal domain"/>
    <property type="match status" value="1"/>
</dbReference>
<dbReference type="Proteomes" id="UP001596500">
    <property type="component" value="Unassembled WGS sequence"/>
</dbReference>
<evidence type="ECO:0000256" key="2">
    <source>
        <dbReference type="ARBA" id="ARBA00004651"/>
    </source>
</evidence>
<dbReference type="Gene3D" id="1.10.8.500">
    <property type="entry name" value="HAMP domain in histidine kinase"/>
    <property type="match status" value="1"/>
</dbReference>
<evidence type="ECO:0000259" key="15">
    <source>
        <dbReference type="PROSITE" id="PS50885"/>
    </source>
</evidence>
<evidence type="ECO:0000256" key="9">
    <source>
        <dbReference type="ARBA" id="ARBA00022840"/>
    </source>
</evidence>
<dbReference type="Gene3D" id="3.30.450.20">
    <property type="entry name" value="PAS domain"/>
    <property type="match status" value="2"/>
</dbReference>
<dbReference type="PROSITE" id="PS50885">
    <property type="entry name" value="HAMP"/>
    <property type="match status" value="1"/>
</dbReference>
<reference evidence="17" key="1">
    <citation type="journal article" date="2019" name="Int. J. Syst. Evol. Microbiol.">
        <title>The Global Catalogue of Microorganisms (GCM) 10K type strain sequencing project: providing services to taxonomists for standard genome sequencing and annotation.</title>
        <authorList>
            <consortium name="The Broad Institute Genomics Platform"/>
            <consortium name="The Broad Institute Genome Sequencing Center for Infectious Disease"/>
            <person name="Wu L."/>
            <person name="Ma J."/>
        </authorList>
    </citation>
    <scope>NUCLEOTIDE SEQUENCE [LARGE SCALE GENOMIC DNA]</scope>
    <source>
        <strain evidence="17">CGMCC 1.12942</strain>
    </source>
</reference>
<keyword evidence="13" id="KW-1133">Transmembrane helix</keyword>
<dbReference type="SUPFAM" id="SSF47384">
    <property type="entry name" value="Homodimeric domain of signal transducing histidine kinase"/>
    <property type="match status" value="1"/>
</dbReference>
<dbReference type="PROSITE" id="PS50109">
    <property type="entry name" value="HIS_KIN"/>
    <property type="match status" value="1"/>
</dbReference>
<evidence type="ECO:0000256" key="12">
    <source>
        <dbReference type="SAM" id="Coils"/>
    </source>
</evidence>
<evidence type="ECO:0000256" key="7">
    <source>
        <dbReference type="ARBA" id="ARBA00022741"/>
    </source>
</evidence>
<dbReference type="SMART" id="SM00304">
    <property type="entry name" value="HAMP"/>
    <property type="match status" value="1"/>
</dbReference>
<feature type="coiled-coil region" evidence="12">
    <location>
        <begin position="246"/>
        <end position="273"/>
    </location>
</feature>
<dbReference type="Gene3D" id="1.10.287.130">
    <property type="match status" value="1"/>
</dbReference>
<dbReference type="CDD" id="cd00075">
    <property type="entry name" value="HATPase"/>
    <property type="match status" value="1"/>
</dbReference>
<dbReference type="EC" id="2.7.13.3" evidence="3"/>
<evidence type="ECO:0000256" key="6">
    <source>
        <dbReference type="ARBA" id="ARBA00022679"/>
    </source>
</evidence>
<evidence type="ECO:0000256" key="11">
    <source>
        <dbReference type="ARBA" id="ARBA00023136"/>
    </source>
</evidence>
<evidence type="ECO:0000259" key="14">
    <source>
        <dbReference type="PROSITE" id="PS50109"/>
    </source>
</evidence>
<keyword evidence="17" id="KW-1185">Reference proteome</keyword>
<evidence type="ECO:0000256" key="5">
    <source>
        <dbReference type="ARBA" id="ARBA00022553"/>
    </source>
</evidence>
<dbReference type="SUPFAM" id="SSF55785">
    <property type="entry name" value="PYP-like sensor domain (PAS domain)"/>
    <property type="match status" value="1"/>
</dbReference>
<keyword evidence="4" id="KW-1003">Cell membrane</keyword>
<proteinExistence type="predicted"/>
<dbReference type="SMART" id="SM00091">
    <property type="entry name" value="PAS"/>
    <property type="match status" value="1"/>
</dbReference>
<dbReference type="InterPro" id="IPR003660">
    <property type="entry name" value="HAMP_dom"/>
</dbReference>
<dbReference type="Pfam" id="PF00672">
    <property type="entry name" value="HAMP"/>
    <property type="match status" value="1"/>
</dbReference>
<keyword evidence="8" id="KW-0418">Kinase</keyword>
<dbReference type="InterPro" id="IPR036097">
    <property type="entry name" value="HisK_dim/P_sf"/>
</dbReference>
<comment type="caution">
    <text evidence="16">The sequence shown here is derived from an EMBL/GenBank/DDBJ whole genome shotgun (WGS) entry which is preliminary data.</text>
</comment>
<dbReference type="Pfam" id="PF00512">
    <property type="entry name" value="HisKA"/>
    <property type="match status" value="1"/>
</dbReference>
<dbReference type="InterPro" id="IPR005467">
    <property type="entry name" value="His_kinase_dom"/>
</dbReference>
<keyword evidence="6" id="KW-0808">Transferase</keyword>
<comment type="subcellular location">
    <subcellularLocation>
        <location evidence="2">Cell membrane</location>
        <topology evidence="2">Multi-pass membrane protein</topology>
    </subcellularLocation>
</comment>
<evidence type="ECO:0000256" key="8">
    <source>
        <dbReference type="ARBA" id="ARBA00022777"/>
    </source>
</evidence>
<dbReference type="InterPro" id="IPR003661">
    <property type="entry name" value="HisK_dim/P_dom"/>
</dbReference>
<dbReference type="CDD" id="cd06225">
    <property type="entry name" value="HAMP"/>
    <property type="match status" value="1"/>
</dbReference>